<organism evidence="1 2">
    <name type="scientific">Avena sativa</name>
    <name type="common">Oat</name>
    <dbReference type="NCBI Taxonomy" id="4498"/>
    <lineage>
        <taxon>Eukaryota</taxon>
        <taxon>Viridiplantae</taxon>
        <taxon>Streptophyta</taxon>
        <taxon>Embryophyta</taxon>
        <taxon>Tracheophyta</taxon>
        <taxon>Spermatophyta</taxon>
        <taxon>Magnoliopsida</taxon>
        <taxon>Liliopsida</taxon>
        <taxon>Poales</taxon>
        <taxon>Poaceae</taxon>
        <taxon>BOP clade</taxon>
        <taxon>Pooideae</taxon>
        <taxon>Poodae</taxon>
        <taxon>Poeae</taxon>
        <taxon>Poeae Chloroplast Group 1 (Aveneae type)</taxon>
        <taxon>Aveninae</taxon>
        <taxon>Avena</taxon>
    </lineage>
</organism>
<sequence length="97" mass="10525">MDKYTIRVVALALLFLHLVCSAAVGQSRIVSDDLDNEKINFPHGMCFYSKGCNDGVCFCCQVLSMCYATMKVCEKHCEESSASDTVATADPPLPVPA</sequence>
<protein>
    <submittedName>
        <fullName evidence="1">Uncharacterized protein</fullName>
    </submittedName>
</protein>
<dbReference type="EnsemblPlants" id="AVESA.00010b.r2.2CG0267100.1">
    <property type="protein sequence ID" value="AVESA.00010b.r2.2CG0267100.1.CDS"/>
    <property type="gene ID" value="AVESA.00010b.r2.2CG0267100"/>
</dbReference>
<proteinExistence type="predicted"/>
<dbReference type="Proteomes" id="UP001732700">
    <property type="component" value="Chromosome 2C"/>
</dbReference>
<keyword evidence="2" id="KW-1185">Reference proteome</keyword>
<reference evidence="1" key="2">
    <citation type="submission" date="2025-09" db="UniProtKB">
        <authorList>
            <consortium name="EnsemblPlants"/>
        </authorList>
    </citation>
    <scope>IDENTIFICATION</scope>
</reference>
<evidence type="ECO:0000313" key="1">
    <source>
        <dbReference type="EnsemblPlants" id="AVESA.00010b.r2.2CG0267100.1.CDS"/>
    </source>
</evidence>
<reference evidence="1" key="1">
    <citation type="submission" date="2021-05" db="EMBL/GenBank/DDBJ databases">
        <authorList>
            <person name="Scholz U."/>
            <person name="Mascher M."/>
            <person name="Fiebig A."/>
        </authorList>
    </citation>
    <scope>NUCLEOTIDE SEQUENCE [LARGE SCALE GENOMIC DNA]</scope>
</reference>
<name>A0ACD5UKB5_AVESA</name>
<evidence type="ECO:0000313" key="2">
    <source>
        <dbReference type="Proteomes" id="UP001732700"/>
    </source>
</evidence>
<accession>A0ACD5UKB5</accession>